<reference evidence="1" key="1">
    <citation type="submission" date="2012-05" db="EMBL/GenBank/DDBJ databases">
        <authorList>
            <person name="Krishnakumar V."/>
            <person name="Cheung F."/>
            <person name="Xiao Y."/>
            <person name="Chan A."/>
            <person name="Moskal W.A."/>
            <person name="Town C.D."/>
        </authorList>
    </citation>
    <scope>NUCLEOTIDE SEQUENCE</scope>
</reference>
<dbReference type="AlphaFoldDB" id="I3SSM4"/>
<name>I3SSM4_LOTJA</name>
<dbReference type="EMBL" id="BT143472">
    <property type="protein sequence ID" value="AFK43266.1"/>
    <property type="molecule type" value="mRNA"/>
</dbReference>
<evidence type="ECO:0000313" key="1">
    <source>
        <dbReference type="EMBL" id="AFK43266.1"/>
    </source>
</evidence>
<proteinExistence type="evidence at transcript level"/>
<sequence length="58" mass="6554">MVDDLEESPLLSCFTNCISHFWVIPIGHVNDGNGLLRNNLDHACSFFQWLDVLHGEAL</sequence>
<accession>I3SSM4</accession>
<protein>
    <submittedName>
        <fullName evidence="1">Uncharacterized protein</fullName>
    </submittedName>
</protein>
<organism evidence="1">
    <name type="scientific">Lotus japonicus</name>
    <name type="common">Lotus corniculatus var. japonicus</name>
    <dbReference type="NCBI Taxonomy" id="34305"/>
    <lineage>
        <taxon>Eukaryota</taxon>
        <taxon>Viridiplantae</taxon>
        <taxon>Streptophyta</taxon>
        <taxon>Embryophyta</taxon>
        <taxon>Tracheophyta</taxon>
        <taxon>Spermatophyta</taxon>
        <taxon>Magnoliopsida</taxon>
        <taxon>eudicotyledons</taxon>
        <taxon>Gunneridae</taxon>
        <taxon>Pentapetalae</taxon>
        <taxon>rosids</taxon>
        <taxon>fabids</taxon>
        <taxon>Fabales</taxon>
        <taxon>Fabaceae</taxon>
        <taxon>Papilionoideae</taxon>
        <taxon>50 kb inversion clade</taxon>
        <taxon>NPAAA clade</taxon>
        <taxon>Hologalegina</taxon>
        <taxon>robinioid clade</taxon>
        <taxon>Loteae</taxon>
        <taxon>Lotus</taxon>
    </lineage>
</organism>